<evidence type="ECO:0000256" key="17">
    <source>
        <dbReference type="ARBA" id="ARBA00023211"/>
    </source>
</evidence>
<keyword evidence="9" id="KW-0227">DNA damage</keyword>
<evidence type="ECO:0000256" key="1">
    <source>
        <dbReference type="ARBA" id="ARBA00001936"/>
    </source>
</evidence>
<dbReference type="NCBIfam" id="TIGR02777">
    <property type="entry name" value="LigD_PE_dom"/>
    <property type="match status" value="1"/>
</dbReference>
<evidence type="ECO:0000256" key="6">
    <source>
        <dbReference type="ARBA" id="ARBA00022722"/>
    </source>
</evidence>
<keyword evidence="10" id="KW-0378">Hydrolase</keyword>
<feature type="compositionally biased region" description="Basic and acidic residues" evidence="21">
    <location>
        <begin position="21"/>
        <end position="33"/>
    </location>
</feature>
<dbReference type="Pfam" id="PF01068">
    <property type="entry name" value="DNA_ligase_A_M"/>
    <property type="match status" value="1"/>
</dbReference>
<dbReference type="EC" id="6.5.1.1" evidence="2"/>
<dbReference type="GO" id="GO:0003910">
    <property type="term" value="F:DNA ligase (ATP) activity"/>
    <property type="evidence" value="ECO:0007669"/>
    <property type="project" value="UniProtKB-EC"/>
</dbReference>
<organism evidence="23 24">
    <name type="scientific">Pelomonas caseinilytica</name>
    <dbReference type="NCBI Taxonomy" id="2906763"/>
    <lineage>
        <taxon>Bacteria</taxon>
        <taxon>Pseudomonadati</taxon>
        <taxon>Pseudomonadota</taxon>
        <taxon>Betaproteobacteria</taxon>
        <taxon>Burkholderiales</taxon>
        <taxon>Sphaerotilaceae</taxon>
        <taxon>Roseateles</taxon>
    </lineage>
</organism>
<evidence type="ECO:0000256" key="21">
    <source>
        <dbReference type="SAM" id="MobiDB-lite"/>
    </source>
</evidence>
<dbReference type="NCBIfam" id="TIGR02778">
    <property type="entry name" value="ligD_pol"/>
    <property type="match status" value="1"/>
</dbReference>
<evidence type="ECO:0000256" key="11">
    <source>
        <dbReference type="ARBA" id="ARBA00022839"/>
    </source>
</evidence>
<dbReference type="Gene3D" id="2.40.50.140">
    <property type="entry name" value="Nucleic acid-binding proteins"/>
    <property type="match status" value="1"/>
</dbReference>
<evidence type="ECO:0000256" key="7">
    <source>
        <dbReference type="ARBA" id="ARBA00022723"/>
    </source>
</evidence>
<dbReference type="InterPro" id="IPR014146">
    <property type="entry name" value="LigD_ligase_dom"/>
</dbReference>
<dbReference type="InterPro" id="IPR014143">
    <property type="entry name" value="NHEJ_ligase_prk"/>
</dbReference>
<evidence type="ECO:0000256" key="13">
    <source>
        <dbReference type="ARBA" id="ARBA00022932"/>
    </source>
</evidence>
<evidence type="ECO:0000259" key="22">
    <source>
        <dbReference type="PROSITE" id="PS50160"/>
    </source>
</evidence>
<dbReference type="PROSITE" id="PS50160">
    <property type="entry name" value="DNA_LIGASE_A3"/>
    <property type="match status" value="1"/>
</dbReference>
<dbReference type="PANTHER" id="PTHR42705">
    <property type="entry name" value="BIFUNCTIONAL NON-HOMOLOGOUS END JOINING PROTEIN LIGD"/>
    <property type="match status" value="1"/>
</dbReference>
<evidence type="ECO:0000313" key="24">
    <source>
        <dbReference type="Proteomes" id="UP001201463"/>
    </source>
</evidence>
<dbReference type="InterPro" id="IPR012310">
    <property type="entry name" value="DNA_ligase_ATP-dep_cent"/>
</dbReference>
<keyword evidence="14" id="KW-0238">DNA-binding</keyword>
<feature type="region of interest" description="Disordered" evidence="21">
    <location>
        <begin position="477"/>
        <end position="497"/>
    </location>
</feature>
<comment type="caution">
    <text evidence="23">The sequence shown here is derived from an EMBL/GenBank/DDBJ whole genome shotgun (WGS) entry which is preliminary data.</text>
</comment>
<dbReference type="NCBIfam" id="TIGR02776">
    <property type="entry name" value="NHEJ_ligase_prk"/>
    <property type="match status" value="1"/>
</dbReference>
<dbReference type="Gene3D" id="3.30.470.30">
    <property type="entry name" value="DNA ligase/mRNA capping enzyme"/>
    <property type="match status" value="1"/>
</dbReference>
<keyword evidence="4" id="KW-0808">Transferase</keyword>
<dbReference type="EMBL" id="JAJTWT010000006">
    <property type="protein sequence ID" value="MCE4538662.1"/>
    <property type="molecule type" value="Genomic_DNA"/>
</dbReference>
<evidence type="ECO:0000256" key="12">
    <source>
        <dbReference type="ARBA" id="ARBA00022840"/>
    </source>
</evidence>
<evidence type="ECO:0000256" key="10">
    <source>
        <dbReference type="ARBA" id="ARBA00022801"/>
    </source>
</evidence>
<dbReference type="PANTHER" id="PTHR42705:SF2">
    <property type="entry name" value="BIFUNCTIONAL NON-HOMOLOGOUS END JOINING PROTEIN LIGD"/>
    <property type="match status" value="1"/>
</dbReference>
<gene>
    <name evidence="23" type="primary">ligD</name>
    <name evidence="23" type="ORF">LXT12_15530</name>
</gene>
<keyword evidence="13" id="KW-0239">DNA-directed DNA polymerase</keyword>
<keyword evidence="12" id="KW-0067">ATP-binding</keyword>
<feature type="compositionally biased region" description="Pro residues" evidence="21">
    <location>
        <begin position="477"/>
        <end position="488"/>
    </location>
</feature>
<evidence type="ECO:0000256" key="15">
    <source>
        <dbReference type="ARBA" id="ARBA00023172"/>
    </source>
</evidence>
<evidence type="ECO:0000256" key="9">
    <source>
        <dbReference type="ARBA" id="ARBA00022763"/>
    </source>
</evidence>
<dbReference type="CDD" id="cd07971">
    <property type="entry name" value="OBF_DNA_ligase_LigD"/>
    <property type="match status" value="1"/>
</dbReference>
<dbReference type="RefSeq" id="WP_233393105.1">
    <property type="nucleotide sequence ID" value="NZ_JAJTWT010000006.1"/>
</dbReference>
<dbReference type="Pfam" id="PF13298">
    <property type="entry name" value="LigD_N"/>
    <property type="match status" value="1"/>
</dbReference>
<proteinExistence type="predicted"/>
<evidence type="ECO:0000256" key="2">
    <source>
        <dbReference type="ARBA" id="ARBA00012727"/>
    </source>
</evidence>
<dbReference type="InterPro" id="IPR012309">
    <property type="entry name" value="DNA_ligase_ATP-dep_C"/>
</dbReference>
<keyword evidence="24" id="KW-1185">Reference proteome</keyword>
<comment type="cofactor">
    <cofactor evidence="1">
        <name>Mn(2+)</name>
        <dbReference type="ChEBI" id="CHEBI:29035"/>
    </cofactor>
</comment>
<evidence type="ECO:0000256" key="19">
    <source>
        <dbReference type="ARBA" id="ARBA00029943"/>
    </source>
</evidence>
<keyword evidence="3 23" id="KW-0436">Ligase</keyword>
<dbReference type="Proteomes" id="UP001201463">
    <property type="component" value="Unassembled WGS sequence"/>
</dbReference>
<keyword evidence="18" id="KW-0511">Multifunctional enzyme</keyword>
<dbReference type="InterPro" id="IPR012340">
    <property type="entry name" value="NA-bd_OB-fold"/>
</dbReference>
<evidence type="ECO:0000313" key="23">
    <source>
        <dbReference type="EMBL" id="MCE4538662.1"/>
    </source>
</evidence>
<dbReference type="InterPro" id="IPR052171">
    <property type="entry name" value="NHEJ_LigD"/>
</dbReference>
<dbReference type="InterPro" id="IPR033651">
    <property type="entry name" value="PaeLigD_Pol-like"/>
</dbReference>
<keyword evidence="5" id="KW-0548">Nucleotidyltransferase</keyword>
<dbReference type="InterPro" id="IPR014144">
    <property type="entry name" value="LigD_PE_domain"/>
</dbReference>
<evidence type="ECO:0000256" key="20">
    <source>
        <dbReference type="ARBA" id="ARBA00034003"/>
    </source>
</evidence>
<name>A0ABS8XI95_9BURK</name>
<keyword evidence="16" id="KW-0234">DNA repair</keyword>
<accession>A0ABS8XI95</accession>
<feature type="region of interest" description="Disordered" evidence="21">
    <location>
        <begin position="1"/>
        <end position="33"/>
    </location>
</feature>
<sequence>MTRARATGARGGETPLARYNAKRDFSATAEPEGRVGRKRAKALAFIVQKHWASRLHYDFRLELDGVMLSWAVPKGPSYDPAVKHMAVRVEDHPVSYNRFEGEIPKGHYGAGKVIVWDRGTWTPAGVPRQGLEAGKLVFDLHGEKLAGRWELVRTGKPGDRQERWLLLKKRDAWARPESEYDVVTALPDSVVETPLGLVEEREPHGAVPAATPAGSDLSAAVKAAFPRTLEPQLATLATGVPAEGRWIVENKFDGYRLLVRLQAGKARLITRNGNDWTDRLTALAEELGRLGVARAWLDGEIVVLDEQGVPNFNRLQDAIDGPANRDILLYLFDLPFLGDRDLRRVPLESRRAALRELLQGHGGERVRFSEDLPAPPSQVLQAACRLGLEGVMLKRADSPYVGRRTDTWLKLKCQRRQEFVVVGFTDRTNAPQEVGALLLGYHDEGGRLRHAGAVGTGWSNAQGRELHERLVALEVPKPPVHAEAPPPSRRGGPARGRERWVRPEVVVEVAFGEWTPDGHIRHASFRGLRADKPARAIVREEGVPAAALPKAPKVGKAGKGAAAPAIKVSHPERVIDASTGLTKLDLVRYYESVAERMLPHLRRRPVAFVRAPQGIAGQLFFQKHAEAKFRGLTELDASLWPGHAPLLAVDTAEALVAAAQMNVVELHTWNSTARSIDKPDRVVFDLDPGEGVPWAQLQEAALLTRTMLEELGLRSWLKTSGGKGLHVVVPLAARATDERVKAFAHAVTDHMARTIPQRFVAKSGAANRVGRIFIDYLRNGHGQTTAAAFSARARPGLGVSMPVAWEQLGELKGGAQWTVQTARDHLSFESADPWADYWTTRQALPRWPGKG</sequence>
<evidence type="ECO:0000256" key="5">
    <source>
        <dbReference type="ARBA" id="ARBA00022695"/>
    </source>
</evidence>
<dbReference type="Pfam" id="PF04679">
    <property type="entry name" value="DNA_ligase_A_C"/>
    <property type="match status" value="1"/>
</dbReference>
<keyword evidence="8" id="KW-0547">Nucleotide-binding</keyword>
<keyword evidence="6" id="KW-0540">Nuclease</keyword>
<evidence type="ECO:0000256" key="3">
    <source>
        <dbReference type="ARBA" id="ARBA00022598"/>
    </source>
</evidence>
<keyword evidence="17" id="KW-0464">Manganese</keyword>
<reference evidence="23 24" key="1">
    <citation type="submission" date="2021-12" db="EMBL/GenBank/DDBJ databases">
        <title>Genome seq of p7.</title>
        <authorList>
            <person name="Seo T."/>
        </authorList>
    </citation>
    <scope>NUCLEOTIDE SEQUENCE [LARGE SCALE GENOMIC DNA]</scope>
    <source>
        <strain evidence="23 24">P7</strain>
    </source>
</reference>
<dbReference type="Gene3D" id="3.90.920.10">
    <property type="entry name" value="DNA primase, PRIM domain"/>
    <property type="match status" value="1"/>
</dbReference>
<keyword evidence="11" id="KW-0269">Exonuclease</keyword>
<dbReference type="Gene3D" id="3.30.1490.70">
    <property type="match status" value="1"/>
</dbReference>
<evidence type="ECO:0000256" key="8">
    <source>
        <dbReference type="ARBA" id="ARBA00022741"/>
    </source>
</evidence>
<dbReference type="SUPFAM" id="SSF56091">
    <property type="entry name" value="DNA ligase/mRNA capping enzyme, catalytic domain"/>
    <property type="match status" value="1"/>
</dbReference>
<keyword evidence="7" id="KW-0479">Metal-binding</keyword>
<dbReference type="NCBIfam" id="NF004628">
    <property type="entry name" value="PRK05972.1"/>
    <property type="match status" value="1"/>
</dbReference>
<dbReference type="InterPro" id="IPR014145">
    <property type="entry name" value="LigD_pol_dom"/>
</dbReference>
<comment type="catalytic activity">
    <reaction evidence="20">
        <text>ATP + (deoxyribonucleotide)n-3'-hydroxyl + 5'-phospho-(deoxyribonucleotide)m = (deoxyribonucleotide)n+m + AMP + diphosphate.</text>
        <dbReference type="EC" id="6.5.1.1"/>
    </reaction>
</comment>
<dbReference type="CDD" id="cd04862">
    <property type="entry name" value="PaeLigD_Pol_like"/>
    <property type="match status" value="1"/>
</dbReference>
<evidence type="ECO:0000256" key="4">
    <source>
        <dbReference type="ARBA" id="ARBA00022679"/>
    </source>
</evidence>
<keyword evidence="15" id="KW-0233">DNA recombination</keyword>
<protein>
    <recommendedName>
        <fullName evidence="2">DNA ligase (ATP)</fullName>
        <ecNumber evidence="2">6.5.1.1</ecNumber>
    </recommendedName>
    <alternativeName>
        <fullName evidence="19">NHEJ DNA polymerase</fullName>
    </alternativeName>
</protein>
<dbReference type="SUPFAM" id="SSF50249">
    <property type="entry name" value="Nucleic acid-binding proteins"/>
    <property type="match status" value="1"/>
</dbReference>
<dbReference type="Pfam" id="PF21686">
    <property type="entry name" value="LigD_Prim-Pol"/>
    <property type="match status" value="1"/>
</dbReference>
<feature type="domain" description="ATP-dependent DNA ligase family profile" evidence="22">
    <location>
        <begin position="329"/>
        <end position="447"/>
    </location>
</feature>
<evidence type="ECO:0000256" key="16">
    <source>
        <dbReference type="ARBA" id="ARBA00023204"/>
    </source>
</evidence>
<dbReference type="CDD" id="cd07906">
    <property type="entry name" value="Adenylation_DNA_ligase_LigD_LigC"/>
    <property type="match status" value="1"/>
</dbReference>
<evidence type="ECO:0000256" key="18">
    <source>
        <dbReference type="ARBA" id="ARBA00023268"/>
    </source>
</evidence>
<evidence type="ECO:0000256" key="14">
    <source>
        <dbReference type="ARBA" id="ARBA00023125"/>
    </source>
</evidence>
<dbReference type="NCBIfam" id="TIGR02779">
    <property type="entry name" value="NHEJ_ligase_lig"/>
    <property type="match status" value="1"/>
</dbReference>